<dbReference type="NCBIfam" id="NF003627">
    <property type="entry name" value="PRK05265.1-5"/>
    <property type="match status" value="1"/>
</dbReference>
<dbReference type="NCBIfam" id="TIGR00559">
    <property type="entry name" value="pdxJ"/>
    <property type="match status" value="1"/>
</dbReference>
<keyword evidence="3 4" id="KW-0664">Pyridoxine biosynthesis</keyword>
<dbReference type="InterPro" id="IPR013785">
    <property type="entry name" value="Aldolase_TIM"/>
</dbReference>
<feature type="active site" description="Proton donor" evidence="4">
    <location>
        <position position="193"/>
    </location>
</feature>
<feature type="binding site" evidence="4">
    <location>
        <position position="102"/>
    </location>
    <ligand>
        <name>1-deoxy-D-xylulose 5-phosphate</name>
        <dbReference type="ChEBI" id="CHEBI:57792"/>
    </ligand>
</feature>
<feature type="binding site" evidence="4">
    <location>
        <position position="47"/>
    </location>
    <ligand>
        <name>1-deoxy-D-xylulose 5-phosphate</name>
        <dbReference type="ChEBI" id="CHEBI:57792"/>
    </ligand>
</feature>
<comment type="catalytic activity">
    <reaction evidence="4">
        <text>3-amino-2-oxopropyl phosphate + 1-deoxy-D-xylulose 5-phosphate = pyridoxine 5'-phosphate + phosphate + 2 H2O + H(+)</text>
        <dbReference type="Rhea" id="RHEA:15265"/>
        <dbReference type="ChEBI" id="CHEBI:15377"/>
        <dbReference type="ChEBI" id="CHEBI:15378"/>
        <dbReference type="ChEBI" id="CHEBI:43474"/>
        <dbReference type="ChEBI" id="CHEBI:57279"/>
        <dbReference type="ChEBI" id="CHEBI:57792"/>
        <dbReference type="ChEBI" id="CHEBI:58589"/>
        <dbReference type="EC" id="2.6.99.2"/>
    </reaction>
</comment>
<dbReference type="AlphaFoldDB" id="A0A090AQL0"/>
<organism evidence="6 7">
    <name type="scientific">Candidatus Tachikawaea gelatinosa</name>
    <dbReference type="NCBI Taxonomy" id="1410383"/>
    <lineage>
        <taxon>Bacteria</taxon>
        <taxon>Pseudomonadati</taxon>
        <taxon>Pseudomonadota</taxon>
        <taxon>Gammaproteobacteria</taxon>
        <taxon>Enterobacterales</taxon>
        <taxon>Enterobacteriaceae</taxon>
        <taxon>Candidatus Tachikawaea</taxon>
    </lineage>
</organism>
<name>A0A090AQL0_9ENTR</name>
<evidence type="ECO:0000313" key="6">
    <source>
        <dbReference type="EMBL" id="BAP58632.1"/>
    </source>
</evidence>
<dbReference type="HOGENOM" id="CLU_074563_0_0_6"/>
<dbReference type="Gene3D" id="3.20.20.70">
    <property type="entry name" value="Aldolase class I"/>
    <property type="match status" value="1"/>
</dbReference>
<dbReference type="RefSeq" id="WP_041063081.1">
    <property type="nucleotide sequence ID" value="NZ_AP014521.1"/>
</dbReference>
<gene>
    <name evidence="4 6" type="primary">pdxJ</name>
    <name evidence="6" type="ORF">TGUWTKB_4050</name>
</gene>
<dbReference type="NCBIfam" id="NF003623">
    <property type="entry name" value="PRK05265.1-1"/>
    <property type="match status" value="1"/>
</dbReference>
<feature type="binding site" evidence="4">
    <location>
        <position position="9"/>
    </location>
    <ligand>
        <name>3-amino-2-oxopropyl phosphate</name>
        <dbReference type="ChEBI" id="CHEBI:57279"/>
    </ligand>
</feature>
<reference evidence="7" key="1">
    <citation type="submission" date="2013-11" db="EMBL/GenBank/DDBJ databases">
        <title>Symbiont-containing voluminous jelly as an extraordinary maternal gift for overwintering insect nymphs.</title>
        <authorList>
            <person name="Kaiwa N."/>
            <person name="Hosokawa T."/>
            <person name="Nikoh N."/>
            <person name="Meng X.Y."/>
            <person name="Tanahashi M."/>
            <person name="Moriyama M."/>
            <person name="Maeda T."/>
            <person name="Yamaguchi K."/>
            <person name="Shigenobu S."/>
            <person name="Ito M."/>
            <person name="Fukatsu T."/>
        </authorList>
    </citation>
    <scope>NUCLEOTIDE SEQUENCE [LARGE SCALE GENOMIC DNA]</scope>
    <source>
        <strain evidence="7">UwTKB</strain>
    </source>
</reference>
<dbReference type="EMBL" id="AP014521">
    <property type="protein sequence ID" value="BAP58632.1"/>
    <property type="molecule type" value="Genomic_DNA"/>
</dbReference>
<dbReference type="STRING" id="1410383.TGUWTKB_4050"/>
<dbReference type="SUPFAM" id="SSF63892">
    <property type="entry name" value="Pyridoxine 5'-phosphate synthase"/>
    <property type="match status" value="1"/>
</dbReference>
<feature type="binding site" evidence="4">
    <location>
        <position position="52"/>
    </location>
    <ligand>
        <name>1-deoxy-D-xylulose 5-phosphate</name>
        <dbReference type="ChEBI" id="CHEBI:57792"/>
    </ligand>
</feature>
<dbReference type="InterPro" id="IPR004569">
    <property type="entry name" value="PyrdxlP_synth_PdxJ"/>
</dbReference>
<comment type="similarity">
    <text evidence="4">Belongs to the PNP synthase family.</text>
</comment>
<feature type="binding site" evidence="4">
    <location>
        <position position="20"/>
    </location>
    <ligand>
        <name>3-amino-2-oxopropyl phosphate</name>
        <dbReference type="ChEBI" id="CHEBI:57279"/>
    </ligand>
</feature>
<keyword evidence="7" id="KW-1185">Reference proteome</keyword>
<dbReference type="NCBIfam" id="NF003625">
    <property type="entry name" value="PRK05265.1-3"/>
    <property type="match status" value="1"/>
</dbReference>
<dbReference type="Proteomes" id="UP000031627">
    <property type="component" value="Chromosome"/>
</dbReference>
<evidence type="ECO:0000256" key="5">
    <source>
        <dbReference type="NCBIfam" id="TIGR00559"/>
    </source>
</evidence>
<dbReference type="PANTHER" id="PTHR30456">
    <property type="entry name" value="PYRIDOXINE 5'-PHOSPHATE SYNTHASE"/>
    <property type="match status" value="1"/>
</dbReference>
<comment type="subunit">
    <text evidence="4">Homooctamer; tetramer of dimers.</text>
</comment>
<dbReference type="EC" id="2.6.99.2" evidence="4 5"/>
<dbReference type="GO" id="GO:0033856">
    <property type="term" value="F:pyridoxine 5'-phosphate synthase activity"/>
    <property type="evidence" value="ECO:0007669"/>
    <property type="project" value="UniProtKB-UniRule"/>
</dbReference>
<dbReference type="GO" id="GO:0005829">
    <property type="term" value="C:cytosol"/>
    <property type="evidence" value="ECO:0007669"/>
    <property type="project" value="TreeGrafter"/>
</dbReference>
<keyword evidence="2 4" id="KW-0808">Transferase</keyword>
<dbReference type="HAMAP" id="MF_00279">
    <property type="entry name" value="PdxJ"/>
    <property type="match status" value="1"/>
</dbReference>
<dbReference type="UniPathway" id="UPA00244">
    <property type="reaction ID" value="UER00313"/>
</dbReference>
<dbReference type="Pfam" id="PF03740">
    <property type="entry name" value="PdxJ"/>
    <property type="match status" value="1"/>
</dbReference>
<comment type="pathway">
    <text evidence="4">Cofactor biosynthesis; pyridoxine 5'-phosphate biosynthesis; pyridoxine 5'-phosphate from D-erythrose 4-phosphate: step 5/5.</text>
</comment>
<sequence>MQNLLLGVNIDHVATLRNARKTSYPDPIQAAYIVEQAGADSITLHLREDERHISQRDVFLLRDTIQTKMNLELSLNERILNIAYQVKPDFCCLVPEKRNELTTEGGLNILIHKKRIISAIKEFNKLNIKTSLFIEPTFEQIEAAVSVGASIIELHTGSYAQKIIQKKEIKELKKLQDMAIYAKKLGLVVNAGHGLDYHNVCAIAKIKEINELNIGHSIISRAIFHGLHNAVKDMKYLMKEARNT</sequence>
<feature type="binding site" evidence="4">
    <location>
        <position position="194"/>
    </location>
    <ligand>
        <name>3-amino-2-oxopropyl phosphate</name>
        <dbReference type="ChEBI" id="CHEBI:57279"/>
    </ligand>
</feature>
<evidence type="ECO:0000256" key="3">
    <source>
        <dbReference type="ARBA" id="ARBA00023096"/>
    </source>
</evidence>
<feature type="binding site" evidence="4">
    <location>
        <begin position="11"/>
        <end position="12"/>
    </location>
    <ligand>
        <name>1-deoxy-D-xylulose 5-phosphate</name>
        <dbReference type="ChEBI" id="CHEBI:57792"/>
    </ligand>
</feature>
<accession>A0A090AQL0</accession>
<reference evidence="6 7" key="2">
    <citation type="journal article" date="2014" name="Curr. Biol.">
        <title>Symbiont-Supplemented Maternal Investment Underpinning Host's Ecological Adaptation.</title>
        <authorList>
            <person name="Kaiwa N."/>
            <person name="Hosokawa T."/>
            <person name="Nikoh N."/>
            <person name="Tanahashi M."/>
            <person name="Moriyama M."/>
            <person name="Meng X.Y."/>
            <person name="Maeda T."/>
            <person name="Yamaguchi K."/>
            <person name="Shigenobu S."/>
            <person name="Ito M."/>
            <person name="Fukatsu T."/>
        </authorList>
    </citation>
    <scope>NUCLEOTIDE SEQUENCE [LARGE SCALE GENOMIC DNA]</scope>
    <source>
        <strain evidence="6 7">UwTKB</strain>
    </source>
</reference>
<feature type="binding site" evidence="4">
    <location>
        <begin position="215"/>
        <end position="216"/>
    </location>
    <ligand>
        <name>3-amino-2-oxopropyl phosphate</name>
        <dbReference type="ChEBI" id="CHEBI:57279"/>
    </ligand>
</feature>
<dbReference type="KEGG" id="sbw:TGUWTKB_4050"/>
<evidence type="ECO:0000256" key="1">
    <source>
        <dbReference type="ARBA" id="ARBA00022490"/>
    </source>
</evidence>
<evidence type="ECO:0000313" key="7">
    <source>
        <dbReference type="Proteomes" id="UP000031627"/>
    </source>
</evidence>
<dbReference type="OrthoDB" id="9806590at2"/>
<comment type="function">
    <text evidence="4">Catalyzes the complicated ring closure reaction between the two acyclic compounds 1-deoxy-D-xylulose-5-phosphate (DXP) and 3-amino-2-oxopropyl phosphate (1-amino-acetone-3-phosphate or AAP) to form pyridoxine 5'-phosphate (PNP) and inorganic phosphate.</text>
</comment>
<dbReference type="InterPro" id="IPR036130">
    <property type="entry name" value="Pyridoxine-5'_phos_synth"/>
</dbReference>
<evidence type="ECO:0000256" key="2">
    <source>
        <dbReference type="ARBA" id="ARBA00022679"/>
    </source>
</evidence>
<evidence type="ECO:0000256" key="4">
    <source>
        <dbReference type="HAMAP-Rule" id="MF_00279"/>
    </source>
</evidence>
<dbReference type="GO" id="GO:0008615">
    <property type="term" value="P:pyridoxine biosynthetic process"/>
    <property type="evidence" value="ECO:0007669"/>
    <property type="project" value="UniProtKB-UniRule"/>
</dbReference>
<feature type="active site" description="Proton acceptor" evidence="4">
    <location>
        <position position="45"/>
    </location>
</feature>
<protein>
    <recommendedName>
        <fullName evidence="4 5">Pyridoxine 5'-phosphate synthase</fullName>
        <shortName evidence="4">PNP synthase</shortName>
        <ecNumber evidence="4 5">2.6.99.2</ecNumber>
    </recommendedName>
</protein>
<feature type="site" description="Transition state stabilizer" evidence="4">
    <location>
        <position position="153"/>
    </location>
</feature>
<dbReference type="CDD" id="cd00003">
    <property type="entry name" value="PNPsynthase"/>
    <property type="match status" value="1"/>
</dbReference>
<comment type="subcellular location">
    <subcellularLocation>
        <location evidence="4">Cytoplasm</location>
    </subcellularLocation>
</comment>
<keyword evidence="1 4" id="KW-0963">Cytoplasm</keyword>
<dbReference type="PANTHER" id="PTHR30456:SF0">
    <property type="entry name" value="PYRIDOXINE 5'-PHOSPHATE SYNTHASE"/>
    <property type="match status" value="1"/>
</dbReference>
<feature type="active site" description="Proton acceptor" evidence="4">
    <location>
        <position position="72"/>
    </location>
</feature>
<proteinExistence type="inferred from homology"/>